<evidence type="ECO:0000313" key="6">
    <source>
        <dbReference type="Proteomes" id="UP000252100"/>
    </source>
</evidence>
<dbReference type="GO" id="GO:0003677">
    <property type="term" value="F:DNA binding"/>
    <property type="evidence" value="ECO:0007669"/>
    <property type="project" value="UniProtKB-KW"/>
</dbReference>
<dbReference type="Gene3D" id="1.10.10.10">
    <property type="entry name" value="Winged helix-like DNA-binding domain superfamily/Winged helix DNA-binding domain"/>
    <property type="match status" value="1"/>
</dbReference>
<dbReference type="PANTHER" id="PTHR33164:SF56">
    <property type="entry name" value="HTH-TYPE TRANSCRIPTIONAL REGULATOR MHQR"/>
    <property type="match status" value="1"/>
</dbReference>
<sequence length="144" mass="16606">MIKVNNRLKAFTVLNRATQSIQDALKKDVARYGLNLNEFAVLELLYHKGDQPIQQIGKRILVASSSITYVVDKLEKKGYLYRRACTDDRRVMYAAITESGKEFMNEAFPDHEQKIESIFNEWSDEETEAAIDLLKRVGLHVKKI</sequence>
<dbReference type="InterPro" id="IPR023187">
    <property type="entry name" value="Tscrpt_reg_MarR-type_CS"/>
</dbReference>
<evidence type="ECO:0000259" key="4">
    <source>
        <dbReference type="PROSITE" id="PS50995"/>
    </source>
</evidence>
<dbReference type="InterPro" id="IPR000835">
    <property type="entry name" value="HTH_MarR-typ"/>
</dbReference>
<dbReference type="InterPro" id="IPR036388">
    <property type="entry name" value="WH-like_DNA-bd_sf"/>
</dbReference>
<organism evidence="5 6">
    <name type="scientific">Salicibibacter kimchii</name>
    <dbReference type="NCBI Taxonomy" id="2099786"/>
    <lineage>
        <taxon>Bacteria</taxon>
        <taxon>Bacillati</taxon>
        <taxon>Bacillota</taxon>
        <taxon>Bacilli</taxon>
        <taxon>Bacillales</taxon>
        <taxon>Bacillaceae</taxon>
        <taxon>Salicibibacter</taxon>
    </lineage>
</organism>
<keyword evidence="6" id="KW-1185">Reference proteome</keyword>
<accession>A0A345BYK0</accession>
<dbReference type="EMBL" id="CP031092">
    <property type="protein sequence ID" value="AXF56031.1"/>
    <property type="molecule type" value="Genomic_DNA"/>
</dbReference>
<protein>
    <submittedName>
        <fullName evidence="5">MarR family transcriptional regulator</fullName>
    </submittedName>
</protein>
<dbReference type="RefSeq" id="WP_114372447.1">
    <property type="nucleotide sequence ID" value="NZ_CP031092.1"/>
</dbReference>
<evidence type="ECO:0000256" key="3">
    <source>
        <dbReference type="ARBA" id="ARBA00023163"/>
    </source>
</evidence>
<dbReference type="GO" id="GO:0006950">
    <property type="term" value="P:response to stress"/>
    <property type="evidence" value="ECO:0007669"/>
    <property type="project" value="TreeGrafter"/>
</dbReference>
<dbReference type="PROSITE" id="PS01117">
    <property type="entry name" value="HTH_MARR_1"/>
    <property type="match status" value="1"/>
</dbReference>
<proteinExistence type="predicted"/>
<evidence type="ECO:0000256" key="2">
    <source>
        <dbReference type="ARBA" id="ARBA00023125"/>
    </source>
</evidence>
<feature type="domain" description="HTH marR-type" evidence="4">
    <location>
        <begin position="7"/>
        <end position="139"/>
    </location>
</feature>
<keyword evidence="2" id="KW-0238">DNA-binding</keyword>
<dbReference type="Pfam" id="PF01047">
    <property type="entry name" value="MarR"/>
    <property type="match status" value="1"/>
</dbReference>
<dbReference type="KEGG" id="rue:DT065_08325"/>
<reference evidence="5 6" key="1">
    <citation type="journal article" date="2018" name="J. Microbiol.">
        <title>Salicibibacter kimchii gen. nov., sp. nov., a moderately halophilic and alkalitolerant bacterium in the family Bacillaceae, isolated from kimchi.</title>
        <authorList>
            <person name="Jang J.Y."/>
            <person name="Oh Y.J."/>
            <person name="Lim S.K."/>
            <person name="Park H.K."/>
            <person name="Lee C."/>
            <person name="Kim J.Y."/>
            <person name="Lee M.A."/>
            <person name="Choi H.J."/>
        </authorList>
    </citation>
    <scope>NUCLEOTIDE SEQUENCE [LARGE SCALE GENOMIC DNA]</scope>
    <source>
        <strain evidence="5 6">NKC1-1</strain>
    </source>
</reference>
<evidence type="ECO:0000256" key="1">
    <source>
        <dbReference type="ARBA" id="ARBA00023015"/>
    </source>
</evidence>
<dbReference type="OrthoDB" id="9799747at2"/>
<dbReference type="SMART" id="SM00347">
    <property type="entry name" value="HTH_MARR"/>
    <property type="match status" value="1"/>
</dbReference>
<gene>
    <name evidence="5" type="ORF">DT065_08325</name>
</gene>
<dbReference type="SUPFAM" id="SSF46785">
    <property type="entry name" value="Winged helix' DNA-binding domain"/>
    <property type="match status" value="1"/>
</dbReference>
<dbReference type="PROSITE" id="PS50995">
    <property type="entry name" value="HTH_MARR_2"/>
    <property type="match status" value="1"/>
</dbReference>
<name>A0A345BYK0_9BACI</name>
<keyword evidence="3" id="KW-0804">Transcription</keyword>
<evidence type="ECO:0000313" key="5">
    <source>
        <dbReference type="EMBL" id="AXF56031.1"/>
    </source>
</evidence>
<keyword evidence="1" id="KW-0805">Transcription regulation</keyword>
<dbReference type="GO" id="GO:0003700">
    <property type="term" value="F:DNA-binding transcription factor activity"/>
    <property type="evidence" value="ECO:0007669"/>
    <property type="project" value="InterPro"/>
</dbReference>
<dbReference type="PRINTS" id="PR00598">
    <property type="entry name" value="HTHMARR"/>
</dbReference>
<dbReference type="PANTHER" id="PTHR33164">
    <property type="entry name" value="TRANSCRIPTIONAL REGULATOR, MARR FAMILY"/>
    <property type="match status" value="1"/>
</dbReference>
<dbReference type="InterPro" id="IPR039422">
    <property type="entry name" value="MarR/SlyA-like"/>
</dbReference>
<dbReference type="AlphaFoldDB" id="A0A345BYK0"/>
<dbReference type="Proteomes" id="UP000252100">
    <property type="component" value="Chromosome"/>
</dbReference>
<dbReference type="InterPro" id="IPR036390">
    <property type="entry name" value="WH_DNA-bd_sf"/>
</dbReference>